<gene>
    <name evidence="4" type="ORF">FA10DRAFT_111647</name>
</gene>
<dbReference type="GO" id="GO:0005770">
    <property type="term" value="C:late endosome"/>
    <property type="evidence" value="ECO:0007669"/>
    <property type="project" value="TreeGrafter"/>
</dbReference>
<evidence type="ECO:0000256" key="2">
    <source>
        <dbReference type="SAM" id="MobiDB-lite"/>
    </source>
</evidence>
<evidence type="ECO:0000313" key="5">
    <source>
        <dbReference type="Proteomes" id="UP000245768"/>
    </source>
</evidence>
<dbReference type="PROSITE" id="PS51205">
    <property type="entry name" value="VPS9"/>
    <property type="match status" value="1"/>
</dbReference>
<keyword evidence="5" id="KW-1185">Reference proteome</keyword>
<feature type="region of interest" description="Disordered" evidence="2">
    <location>
        <begin position="373"/>
        <end position="395"/>
    </location>
</feature>
<dbReference type="Gene3D" id="1.20.1050.80">
    <property type="entry name" value="VPS9 domain"/>
    <property type="match status" value="1"/>
</dbReference>
<feature type="domain" description="VPS9" evidence="3">
    <location>
        <begin position="589"/>
        <end position="746"/>
    </location>
</feature>
<feature type="compositionally biased region" description="Basic and acidic residues" evidence="2">
    <location>
        <begin position="21"/>
        <end position="42"/>
    </location>
</feature>
<feature type="compositionally biased region" description="Polar residues" evidence="2">
    <location>
        <begin position="147"/>
        <end position="158"/>
    </location>
</feature>
<feature type="region of interest" description="Disordered" evidence="2">
    <location>
        <begin position="753"/>
        <end position="864"/>
    </location>
</feature>
<dbReference type="SUPFAM" id="SSF109993">
    <property type="entry name" value="VPS9 domain"/>
    <property type="match status" value="1"/>
</dbReference>
<dbReference type="GO" id="GO:0045022">
    <property type="term" value="P:early endosome to late endosome transport"/>
    <property type="evidence" value="ECO:0007669"/>
    <property type="project" value="TreeGrafter"/>
</dbReference>
<dbReference type="InParanoid" id="A0A316YMD4"/>
<comment type="similarity">
    <text evidence="1">Belongs to the UPF0507 family.</text>
</comment>
<dbReference type="Pfam" id="PF02204">
    <property type="entry name" value="VPS9"/>
    <property type="match status" value="1"/>
</dbReference>
<dbReference type="STRING" id="215250.A0A316YMD4"/>
<feature type="region of interest" description="Disordered" evidence="2">
    <location>
        <begin position="242"/>
        <end position="268"/>
    </location>
</feature>
<dbReference type="GO" id="GO:0000149">
    <property type="term" value="F:SNARE binding"/>
    <property type="evidence" value="ECO:0007669"/>
    <property type="project" value="TreeGrafter"/>
</dbReference>
<dbReference type="Proteomes" id="UP000245768">
    <property type="component" value="Unassembled WGS sequence"/>
</dbReference>
<reference evidence="4 5" key="1">
    <citation type="journal article" date="2018" name="Mol. Biol. Evol.">
        <title>Broad Genomic Sampling Reveals a Smut Pathogenic Ancestry of the Fungal Clade Ustilaginomycotina.</title>
        <authorList>
            <person name="Kijpornyongpan T."/>
            <person name="Mondo S.J."/>
            <person name="Barry K."/>
            <person name="Sandor L."/>
            <person name="Lee J."/>
            <person name="Lipzen A."/>
            <person name="Pangilinan J."/>
            <person name="LaButti K."/>
            <person name="Hainaut M."/>
            <person name="Henrissat B."/>
            <person name="Grigoriev I.V."/>
            <person name="Spatafora J.W."/>
            <person name="Aime M.C."/>
        </authorList>
    </citation>
    <scope>NUCLEOTIDE SEQUENCE [LARGE SCALE GENOMIC DNA]</scope>
    <source>
        <strain evidence="4 5">MCA 4198</strain>
    </source>
</reference>
<name>A0A316YMD4_9BASI</name>
<feature type="compositionally biased region" description="Low complexity" evidence="2">
    <location>
        <begin position="896"/>
        <end position="914"/>
    </location>
</feature>
<sequence>MASALQKFFRKRISKQQQGKARREADGPRLADDHSPFDDHWQDANGELAGQLRHSSETDTRSSHSARPVLTVNSLRSALDSPLTFDHHEGGRTRSASLGAHAMLRGYSNGSRSSWLGTPSHSQLAGSSMHVDQFGLVVPESEMAGLPNSSLGHGTSTESAEEDGRGEYDVEDNPLYQRLTQSASLSRAWSTARLVVLPAKRNTEELPLDQDSYVGLHALVPSHLFKDQYVSTSSEPQVYAQLDDKDGLPKPAHPLDAPGDSEKDTTGSGWDKYSVTVTLNSESQSVHWLVSRLTGSQKTTVYEQSLRVSNETTVYRTISNGEGVKRATKKERIKVRVVTVDGVVVPQRMSGPSAKEHVELGSEVPSSAASIAFPSREPSMDPLRSPTVPDMRSDQPPCSAFSLAQVPMAHHFFADLSKLLDPSSQYAGPFAEALRFVTRATAEFTSAYVYVPGFDAYNVSRIRRGILAKVWVGLEAACRAQEQKVEGESSAATTALVAKGSEGSERFFSAEDRGQLLLLLENVVLGYCHGKIYGSIRASQWQADDALDGIIATYHDCDVTMGDLQVQPDSIRGRPELFDRAVRLLGCLGDPEEDFDYLLSFPDPLRIRAFAEKGALPTYVDAWTDAPPSAYQQCGRVRMRTPLDTLDVLKAIIDEIGAVVERTQIQSSRTGIASLDLRKTKLGTDDLLPLLSYVVVRAAPRRLHSLLYYVRAFGISDATSAELNWALVNTEAVVEYLRKEPLHLCAGSSMTKYSSSRSECASPTESDGYQGIRLSSRGSEKDLSSLRGKPWELGRPLSADRLDSNRQRRSSLPSNVALSSALDTTDNNLLVRTDSLPRSRTPSSSTSPVRNSAGFKVPGRPASAVAPGLEDVRRRGGVARASKLNGSALDRVGEDSLSTETSATSSTLFASGSADRGPTSKTSGAFNIVFRESNLTDISEPSRTY</sequence>
<protein>
    <recommendedName>
        <fullName evidence="3">VPS9 domain-containing protein</fullName>
    </recommendedName>
</protein>
<dbReference type="GO" id="GO:0005769">
    <property type="term" value="C:early endosome"/>
    <property type="evidence" value="ECO:0007669"/>
    <property type="project" value="TreeGrafter"/>
</dbReference>
<dbReference type="AlphaFoldDB" id="A0A316YMD4"/>
<dbReference type="GO" id="GO:0005886">
    <property type="term" value="C:plasma membrane"/>
    <property type="evidence" value="ECO:0007669"/>
    <property type="project" value="TreeGrafter"/>
</dbReference>
<dbReference type="InterPro" id="IPR051248">
    <property type="entry name" value="UPF0507/Ank_repeat_27"/>
</dbReference>
<dbReference type="PANTHER" id="PTHR24170">
    <property type="entry name" value="ANKYRIN REPEAT DOMAIN-CONTAINING PROTEIN 27"/>
    <property type="match status" value="1"/>
</dbReference>
<dbReference type="InterPro" id="IPR037191">
    <property type="entry name" value="VPS9_dom_sf"/>
</dbReference>
<evidence type="ECO:0000256" key="1">
    <source>
        <dbReference type="ARBA" id="ARBA00007428"/>
    </source>
</evidence>
<dbReference type="EMBL" id="KZ819636">
    <property type="protein sequence ID" value="PWN90361.1"/>
    <property type="molecule type" value="Genomic_DNA"/>
</dbReference>
<feature type="region of interest" description="Disordered" evidence="2">
    <location>
        <begin position="145"/>
        <end position="169"/>
    </location>
</feature>
<dbReference type="PANTHER" id="PTHR24170:SF1">
    <property type="entry name" value="DOMAIN PROTEIN, PUTATIVE (AFU_ORTHOLOGUE AFUA_1G09870)-RELATED"/>
    <property type="match status" value="1"/>
</dbReference>
<dbReference type="OrthoDB" id="411646at2759"/>
<feature type="compositionally biased region" description="Polar residues" evidence="2">
    <location>
        <begin position="810"/>
        <end position="830"/>
    </location>
</feature>
<evidence type="ECO:0000259" key="3">
    <source>
        <dbReference type="PROSITE" id="PS51205"/>
    </source>
</evidence>
<feature type="compositionally biased region" description="Polar residues" evidence="2">
    <location>
        <begin position="753"/>
        <end position="767"/>
    </location>
</feature>
<feature type="region of interest" description="Disordered" evidence="2">
    <location>
        <begin position="892"/>
        <end position="923"/>
    </location>
</feature>
<proteinExistence type="inferred from homology"/>
<dbReference type="GeneID" id="37039784"/>
<dbReference type="RefSeq" id="XP_025377559.1">
    <property type="nucleotide sequence ID" value="XM_025517868.1"/>
</dbReference>
<organism evidence="4 5">
    <name type="scientific">Acaromyces ingoldii</name>
    <dbReference type="NCBI Taxonomy" id="215250"/>
    <lineage>
        <taxon>Eukaryota</taxon>
        <taxon>Fungi</taxon>
        <taxon>Dikarya</taxon>
        <taxon>Basidiomycota</taxon>
        <taxon>Ustilaginomycotina</taxon>
        <taxon>Exobasidiomycetes</taxon>
        <taxon>Exobasidiales</taxon>
        <taxon>Cryptobasidiaceae</taxon>
        <taxon>Acaromyces</taxon>
    </lineage>
</organism>
<dbReference type="InterPro" id="IPR003123">
    <property type="entry name" value="VPS9"/>
</dbReference>
<dbReference type="GO" id="GO:0097422">
    <property type="term" value="C:tubular endosome"/>
    <property type="evidence" value="ECO:0007669"/>
    <property type="project" value="TreeGrafter"/>
</dbReference>
<dbReference type="GO" id="GO:0030133">
    <property type="term" value="C:transport vesicle"/>
    <property type="evidence" value="ECO:0007669"/>
    <property type="project" value="TreeGrafter"/>
</dbReference>
<evidence type="ECO:0000313" key="4">
    <source>
        <dbReference type="EMBL" id="PWN90361.1"/>
    </source>
</evidence>
<feature type="region of interest" description="Disordered" evidence="2">
    <location>
        <begin position="1"/>
        <end position="69"/>
    </location>
</feature>
<feature type="compositionally biased region" description="Basic and acidic residues" evidence="2">
    <location>
        <begin position="778"/>
        <end position="806"/>
    </location>
</feature>
<accession>A0A316YMD4</accession>
<dbReference type="GO" id="GO:0005085">
    <property type="term" value="F:guanyl-nucleotide exchange factor activity"/>
    <property type="evidence" value="ECO:0007669"/>
    <property type="project" value="TreeGrafter"/>
</dbReference>
<feature type="compositionally biased region" description="Low complexity" evidence="2">
    <location>
        <begin position="832"/>
        <end position="848"/>
    </location>
</feature>